<protein>
    <submittedName>
        <fullName evidence="1">HAD family hydrolase</fullName>
    </submittedName>
</protein>
<dbReference type="SUPFAM" id="SSF56784">
    <property type="entry name" value="HAD-like"/>
    <property type="match status" value="1"/>
</dbReference>
<dbReference type="InterPro" id="IPR036412">
    <property type="entry name" value="HAD-like_sf"/>
</dbReference>
<comment type="caution">
    <text evidence="1">The sequence shown here is derived from an EMBL/GenBank/DDBJ whole genome shotgun (WGS) entry which is preliminary data.</text>
</comment>
<dbReference type="Gene3D" id="1.10.150.240">
    <property type="entry name" value="Putative phosphatase, domain 2"/>
    <property type="match status" value="1"/>
</dbReference>
<dbReference type="InterPro" id="IPR041492">
    <property type="entry name" value="HAD_2"/>
</dbReference>
<gene>
    <name evidence="1" type="ORF">BZ274_06510</name>
</gene>
<dbReference type="InterPro" id="IPR006439">
    <property type="entry name" value="HAD-SF_hydro_IA"/>
</dbReference>
<dbReference type="InterPro" id="IPR050155">
    <property type="entry name" value="HAD-like_hydrolase_sf"/>
</dbReference>
<dbReference type="AlphaFoldDB" id="A0A690LFT5"/>
<reference evidence="1 2" key="1">
    <citation type="submission" date="2018-05" db="EMBL/GenBank/DDBJ databases">
        <authorList>
            <consortium name="PulseNet: The National Subtyping Network for Foodborne Disease Surveillance"/>
            <person name="Tarr C.L."/>
            <person name="Trees E."/>
            <person name="Katz L.S."/>
            <person name="Carleton-Romer H.A."/>
            <person name="Stroika S."/>
            <person name="Kucerova Z."/>
            <person name="Roache K.F."/>
            <person name="Sabol A.L."/>
            <person name="Besser J."/>
            <person name="Gerner-Smidt P."/>
        </authorList>
    </citation>
    <scope>NUCLEOTIDE SEQUENCE [LARGE SCALE GENOMIC DNA]</scope>
    <source>
        <strain evidence="1 2">PNUSAC001435</strain>
    </source>
</reference>
<dbReference type="GO" id="GO:0004713">
    <property type="term" value="F:protein tyrosine kinase activity"/>
    <property type="evidence" value="ECO:0007669"/>
    <property type="project" value="TreeGrafter"/>
</dbReference>
<dbReference type="PANTHER" id="PTHR43434">
    <property type="entry name" value="PHOSPHOGLYCOLATE PHOSPHATASE"/>
    <property type="match status" value="1"/>
</dbReference>
<evidence type="ECO:0000313" key="2">
    <source>
        <dbReference type="Proteomes" id="UP000382436"/>
    </source>
</evidence>
<dbReference type="GO" id="GO:0005829">
    <property type="term" value="C:cytosol"/>
    <property type="evidence" value="ECO:0007669"/>
    <property type="project" value="TreeGrafter"/>
</dbReference>
<dbReference type="Gene3D" id="3.40.50.1000">
    <property type="entry name" value="HAD superfamily/HAD-like"/>
    <property type="match status" value="1"/>
</dbReference>
<dbReference type="GO" id="GO:0016787">
    <property type="term" value="F:hydrolase activity"/>
    <property type="evidence" value="ECO:0007669"/>
    <property type="project" value="UniProtKB-KW"/>
</dbReference>
<dbReference type="InterPro" id="IPR023198">
    <property type="entry name" value="PGP-like_dom2"/>
</dbReference>
<dbReference type="Proteomes" id="UP000382436">
    <property type="component" value="Unassembled WGS sequence"/>
</dbReference>
<dbReference type="Pfam" id="PF13419">
    <property type="entry name" value="HAD_2"/>
    <property type="match status" value="1"/>
</dbReference>
<dbReference type="InterPro" id="IPR023214">
    <property type="entry name" value="HAD_sf"/>
</dbReference>
<dbReference type="NCBIfam" id="TIGR01549">
    <property type="entry name" value="HAD-SF-IA-v1"/>
    <property type="match status" value="1"/>
</dbReference>
<keyword evidence="1" id="KW-0378">Hydrolase</keyword>
<dbReference type="SFLD" id="SFLDS00003">
    <property type="entry name" value="Haloacid_Dehalogenase"/>
    <property type="match status" value="1"/>
</dbReference>
<sequence length="213" mass="24342">MKYELILFDLDGTLVDSASGVIKSIDYTIDFLSLPQLSEEEKKALVGLPIFNSFKERYKMDDCSAEHATKIFRDIYRKDFLYDASLYKNVAPTLGRLRDCRYKLAIASYKKDDYCSLLLKYLQVDKMFDFIQGSNSNNKLTKTDIIRHCIKNFNIALDKILMVGDTAHDALGAENVGIDFVGVSYGFGNKNELYNYKNIAIIDDIEKIFDVLS</sequence>
<proteinExistence type="predicted"/>
<accession>A0A690LFT5</accession>
<dbReference type="PANTHER" id="PTHR43434:SF20">
    <property type="entry name" value="5'-NUCLEOTIDASE"/>
    <property type="match status" value="1"/>
</dbReference>
<evidence type="ECO:0000313" key="1">
    <source>
        <dbReference type="EMBL" id="EAJ9197823.1"/>
    </source>
</evidence>
<dbReference type="SFLD" id="SFLDG01129">
    <property type="entry name" value="C1.5:_HAD__Beta-PGM__Phosphata"/>
    <property type="match status" value="1"/>
</dbReference>
<organism evidence="1 2">
    <name type="scientific">Campylobacter coli</name>
    <dbReference type="NCBI Taxonomy" id="195"/>
    <lineage>
        <taxon>Bacteria</taxon>
        <taxon>Pseudomonadati</taxon>
        <taxon>Campylobacterota</taxon>
        <taxon>Epsilonproteobacteria</taxon>
        <taxon>Campylobacterales</taxon>
        <taxon>Campylobacteraceae</taxon>
        <taxon>Campylobacter</taxon>
    </lineage>
</organism>
<dbReference type="EMBL" id="AACBVJ010000012">
    <property type="protein sequence ID" value="EAJ9197823.1"/>
    <property type="molecule type" value="Genomic_DNA"/>
</dbReference>
<name>A0A690LFT5_CAMCO</name>